<dbReference type="GO" id="GO:0019005">
    <property type="term" value="C:SCF ubiquitin ligase complex"/>
    <property type="evidence" value="ECO:0007669"/>
    <property type="project" value="TreeGrafter"/>
</dbReference>
<evidence type="ECO:0000256" key="1">
    <source>
        <dbReference type="SAM" id="SignalP"/>
    </source>
</evidence>
<dbReference type="InterPro" id="IPR043136">
    <property type="entry name" value="B30.2/SPRY_sf"/>
</dbReference>
<sequence>MRKKISENCFRALRLVWTICLQIVRNAIIDSKNCTSWPYPTGVPPLLAHAQIPDNFYCILDMDDGYMAFATDEHYLGVAFRNLQG</sequence>
<name>A0AAD5M9X5_PARTN</name>
<dbReference type="AlphaFoldDB" id="A0AAD5M9X5"/>
<reference evidence="2" key="1">
    <citation type="submission" date="2021-06" db="EMBL/GenBank/DDBJ databases">
        <title>Parelaphostrongylus tenuis whole genome reference sequence.</title>
        <authorList>
            <person name="Garwood T.J."/>
            <person name="Larsen P.A."/>
            <person name="Fountain-Jones N.M."/>
            <person name="Garbe J.R."/>
            <person name="Macchietto M.G."/>
            <person name="Kania S.A."/>
            <person name="Gerhold R.W."/>
            <person name="Richards J.E."/>
            <person name="Wolf T.M."/>
        </authorList>
    </citation>
    <scope>NUCLEOTIDE SEQUENCE</scope>
    <source>
        <strain evidence="2">MNPRO001-30</strain>
        <tissue evidence="2">Meninges</tissue>
    </source>
</reference>
<evidence type="ECO:0008006" key="4">
    <source>
        <dbReference type="Google" id="ProtNLM"/>
    </source>
</evidence>
<dbReference type="PANTHER" id="PTHR12245:SF11">
    <property type="entry name" value="PROTEIN GUSTAVUS"/>
    <property type="match status" value="1"/>
</dbReference>
<comment type="caution">
    <text evidence="2">The sequence shown here is derived from an EMBL/GenBank/DDBJ whole genome shotgun (WGS) entry which is preliminary data.</text>
</comment>
<dbReference type="InterPro" id="IPR050672">
    <property type="entry name" value="FBXO45-Fsn/SPSB_families"/>
</dbReference>
<dbReference type="Gene3D" id="2.60.120.920">
    <property type="match status" value="1"/>
</dbReference>
<feature type="chain" id="PRO_5042146246" description="B30.2/SPRY domain-containing protein" evidence="1">
    <location>
        <begin position="27"/>
        <end position="85"/>
    </location>
</feature>
<evidence type="ECO:0000313" key="3">
    <source>
        <dbReference type="Proteomes" id="UP001196413"/>
    </source>
</evidence>
<evidence type="ECO:0000313" key="2">
    <source>
        <dbReference type="EMBL" id="KAJ1354735.1"/>
    </source>
</evidence>
<proteinExistence type="predicted"/>
<keyword evidence="3" id="KW-1185">Reference proteome</keyword>
<dbReference type="Proteomes" id="UP001196413">
    <property type="component" value="Unassembled WGS sequence"/>
</dbReference>
<accession>A0AAD5M9X5</accession>
<organism evidence="2 3">
    <name type="scientific">Parelaphostrongylus tenuis</name>
    <name type="common">Meningeal worm</name>
    <dbReference type="NCBI Taxonomy" id="148309"/>
    <lineage>
        <taxon>Eukaryota</taxon>
        <taxon>Metazoa</taxon>
        <taxon>Ecdysozoa</taxon>
        <taxon>Nematoda</taxon>
        <taxon>Chromadorea</taxon>
        <taxon>Rhabditida</taxon>
        <taxon>Rhabditina</taxon>
        <taxon>Rhabditomorpha</taxon>
        <taxon>Strongyloidea</taxon>
        <taxon>Metastrongylidae</taxon>
        <taxon>Parelaphostrongylus</taxon>
    </lineage>
</organism>
<protein>
    <recommendedName>
        <fullName evidence="4">B30.2/SPRY domain-containing protein</fullName>
    </recommendedName>
</protein>
<dbReference type="GO" id="GO:0043161">
    <property type="term" value="P:proteasome-mediated ubiquitin-dependent protein catabolic process"/>
    <property type="evidence" value="ECO:0007669"/>
    <property type="project" value="TreeGrafter"/>
</dbReference>
<keyword evidence="1" id="KW-0732">Signal</keyword>
<dbReference type="InterPro" id="IPR013320">
    <property type="entry name" value="ConA-like_dom_sf"/>
</dbReference>
<feature type="signal peptide" evidence="1">
    <location>
        <begin position="1"/>
        <end position="26"/>
    </location>
</feature>
<dbReference type="SUPFAM" id="SSF49899">
    <property type="entry name" value="Concanavalin A-like lectins/glucanases"/>
    <property type="match status" value="1"/>
</dbReference>
<dbReference type="EMBL" id="JAHQIW010002183">
    <property type="protein sequence ID" value="KAJ1354735.1"/>
    <property type="molecule type" value="Genomic_DNA"/>
</dbReference>
<gene>
    <name evidence="2" type="ORF">KIN20_011745</name>
</gene>
<dbReference type="PANTHER" id="PTHR12245">
    <property type="entry name" value="SPRY DOMAIN CONTAINING SOCS BOX PROTEIN"/>
    <property type="match status" value="1"/>
</dbReference>